<dbReference type="AlphaFoldDB" id="A0A1V9DMW5"/>
<evidence type="ECO:0000256" key="1">
    <source>
        <dbReference type="SAM" id="SignalP"/>
    </source>
</evidence>
<evidence type="ECO:0000313" key="2">
    <source>
        <dbReference type="EMBL" id="OQP35186.1"/>
    </source>
</evidence>
<feature type="signal peptide" evidence="1">
    <location>
        <begin position="1"/>
        <end position="22"/>
    </location>
</feature>
<dbReference type="PANTHER" id="PTHR30632">
    <property type="entry name" value="MOLYBDATE-BINDING PERIPLASMIC PROTEIN"/>
    <property type="match status" value="1"/>
</dbReference>
<dbReference type="SUPFAM" id="SSF53850">
    <property type="entry name" value="Periplasmic binding protein-like II"/>
    <property type="match status" value="1"/>
</dbReference>
<evidence type="ECO:0000313" key="3">
    <source>
        <dbReference type="Proteomes" id="UP000192769"/>
    </source>
</evidence>
<dbReference type="PANTHER" id="PTHR30632:SF0">
    <property type="entry name" value="SULFATE-BINDING PROTEIN"/>
    <property type="match status" value="1"/>
</dbReference>
<keyword evidence="3" id="KW-1185">Reference proteome</keyword>
<protein>
    <submittedName>
        <fullName evidence="2">Molybdenum ABC transporter substrate-binding protein</fullName>
    </submittedName>
</protein>
<gene>
    <name evidence="2" type="ORF">B2J69_06665</name>
</gene>
<reference evidence="2 3" key="1">
    <citation type="submission" date="2017-02" db="EMBL/GenBank/DDBJ databases">
        <title>Whole genome shotgun sequence of Pantoea agglomerans strain AS1 isolated from a cycad, Zamia floridana in Central Florida, USA.</title>
        <authorList>
            <person name="Lata P."/>
            <person name="Govindarajan S."/>
            <person name="Qi F."/>
            <person name="Li J.-L."/>
            <person name="Maurya S.K."/>
            <person name="Sahoo M.K."/>
        </authorList>
    </citation>
    <scope>NUCLEOTIDE SEQUENCE [LARGE SCALE GENOMIC DNA]</scope>
    <source>
        <strain evidence="2 3">AS1</strain>
    </source>
</reference>
<sequence length="244" mass="26021">MSTMLRVLAAGSLRPVWPALMAAFSAQGGAGAETRFGPAGLLRQRIEQGEPCALFASASQAHADALVQQGLASESGAFAANTLCLTAREEITGKNDSWLTLLQRPSLRLATSTPRSDPSGDYTWQLFAALERRYPGLGADLRQRAQRLVGGADSLALPDGALAAHWLLSNGHADLFIGYASYAPRLTAIPTLKVFTIPAADNVLARYGYAVCQPAAQPLARFLRSPTAQRLLRQHGFLLPVPQS</sequence>
<dbReference type="InterPro" id="IPR050682">
    <property type="entry name" value="ModA/WtpA"/>
</dbReference>
<dbReference type="RefSeq" id="WP_081137605.1">
    <property type="nucleotide sequence ID" value="NZ_MWUE01000008.1"/>
</dbReference>
<keyword evidence="1" id="KW-0732">Signal</keyword>
<dbReference type="GO" id="GO:0030973">
    <property type="term" value="F:molybdate ion binding"/>
    <property type="evidence" value="ECO:0007669"/>
    <property type="project" value="TreeGrafter"/>
</dbReference>
<accession>A0A1V9DMW5</accession>
<dbReference type="OrthoDB" id="516817at2"/>
<organism evidence="2 3">
    <name type="scientific">Pantoea latae</name>
    <dbReference type="NCBI Taxonomy" id="1964541"/>
    <lineage>
        <taxon>Bacteria</taxon>
        <taxon>Pseudomonadati</taxon>
        <taxon>Pseudomonadota</taxon>
        <taxon>Gammaproteobacteria</taxon>
        <taxon>Enterobacterales</taxon>
        <taxon>Erwiniaceae</taxon>
        <taxon>Pantoea</taxon>
    </lineage>
</organism>
<dbReference type="Pfam" id="PF13531">
    <property type="entry name" value="SBP_bac_11"/>
    <property type="match status" value="1"/>
</dbReference>
<dbReference type="Gene3D" id="3.40.190.10">
    <property type="entry name" value="Periplasmic binding protein-like II"/>
    <property type="match status" value="2"/>
</dbReference>
<comment type="caution">
    <text evidence="2">The sequence shown here is derived from an EMBL/GenBank/DDBJ whole genome shotgun (WGS) entry which is preliminary data.</text>
</comment>
<dbReference type="EMBL" id="MWUE01000008">
    <property type="protein sequence ID" value="OQP35186.1"/>
    <property type="molecule type" value="Genomic_DNA"/>
</dbReference>
<feature type="chain" id="PRO_5013365819" evidence="1">
    <location>
        <begin position="23"/>
        <end position="244"/>
    </location>
</feature>
<dbReference type="GO" id="GO:0015689">
    <property type="term" value="P:molybdate ion transport"/>
    <property type="evidence" value="ECO:0007669"/>
    <property type="project" value="TreeGrafter"/>
</dbReference>
<name>A0A1V9DMW5_9GAMM</name>
<dbReference type="Proteomes" id="UP000192769">
    <property type="component" value="Unassembled WGS sequence"/>
</dbReference>
<proteinExistence type="predicted"/>